<organism evidence="1 2">
    <name type="scientific">Tateyamaria armeniaca</name>
    <dbReference type="NCBI Taxonomy" id="2518930"/>
    <lineage>
        <taxon>Bacteria</taxon>
        <taxon>Pseudomonadati</taxon>
        <taxon>Pseudomonadota</taxon>
        <taxon>Alphaproteobacteria</taxon>
        <taxon>Rhodobacterales</taxon>
        <taxon>Roseobacteraceae</taxon>
        <taxon>Tateyamaria</taxon>
    </lineage>
</organism>
<dbReference type="Proteomes" id="UP001627408">
    <property type="component" value="Unassembled WGS sequence"/>
</dbReference>
<protein>
    <submittedName>
        <fullName evidence="1">Chaperone modulator CbpM</fullName>
    </submittedName>
</protein>
<proteinExistence type="predicted"/>
<evidence type="ECO:0000313" key="1">
    <source>
        <dbReference type="EMBL" id="MFL4471108.1"/>
    </source>
</evidence>
<accession>A0ABW8V150</accession>
<dbReference type="Gene3D" id="1.10.1660.10">
    <property type="match status" value="1"/>
</dbReference>
<comment type="caution">
    <text evidence="1">The sequence shown here is derived from an EMBL/GenBank/DDBJ whole genome shotgun (WGS) entry which is preliminary data.</text>
</comment>
<reference evidence="1 2" key="1">
    <citation type="submission" date="2024-08" db="EMBL/GenBank/DDBJ databases">
        <title>Tateyamaria sp. nov., isolated from marine algae.</title>
        <authorList>
            <person name="Choi B.J."/>
            <person name="Kim J.M."/>
            <person name="Lee J.K."/>
            <person name="Choi D.G."/>
            <person name="Bayburt H."/>
            <person name="Baek J.H."/>
            <person name="Han D.M."/>
            <person name="Jeon C.O."/>
        </authorList>
    </citation>
    <scope>NUCLEOTIDE SEQUENCE [LARGE SCALE GENOMIC DNA]</scope>
    <source>
        <strain evidence="1 2">KMU-156</strain>
    </source>
</reference>
<dbReference type="RefSeq" id="WP_407592941.1">
    <property type="nucleotide sequence ID" value="NZ_JBHDIY010000002.1"/>
</dbReference>
<name>A0ABW8V150_9RHOB</name>
<sequence length="100" mass="11451">MKKTRTRSDIVDALSLRDLCRFCEADEAWVVELVDHGVLTPVGSQRTHWQFTGMNIVRAKKARRLNRDLGINTAGVALALELLEERDAMRRRLARFEAQS</sequence>
<dbReference type="EMBL" id="JBHDIY010000002">
    <property type="protein sequence ID" value="MFL4471108.1"/>
    <property type="molecule type" value="Genomic_DNA"/>
</dbReference>
<evidence type="ECO:0000313" key="2">
    <source>
        <dbReference type="Proteomes" id="UP001627408"/>
    </source>
</evidence>
<keyword evidence="2" id="KW-1185">Reference proteome</keyword>
<dbReference type="Pfam" id="PF13591">
    <property type="entry name" value="MerR_2"/>
    <property type="match status" value="1"/>
</dbReference>
<gene>
    <name evidence="1" type="ORF">ACERZ8_14915</name>
</gene>